<keyword evidence="1" id="KW-0472">Membrane</keyword>
<reference evidence="2" key="1">
    <citation type="submission" date="2020-12" db="EMBL/GenBank/DDBJ databases">
        <title>Oil enriched cultivation method for isolating marine PHA-producing bacteria.</title>
        <authorList>
            <person name="Zheng W."/>
            <person name="Yu S."/>
            <person name="Huang Y."/>
        </authorList>
    </citation>
    <scope>NUCLEOTIDE SEQUENCE</scope>
    <source>
        <strain evidence="2">SY-2-12</strain>
    </source>
</reference>
<feature type="transmembrane region" description="Helical" evidence="1">
    <location>
        <begin position="217"/>
        <end position="237"/>
    </location>
</feature>
<evidence type="ECO:0000256" key="1">
    <source>
        <dbReference type="SAM" id="Phobius"/>
    </source>
</evidence>
<dbReference type="EMBL" id="JAEKJZ010000006">
    <property type="protein sequence ID" value="MBN9673440.1"/>
    <property type="molecule type" value="Genomic_DNA"/>
</dbReference>
<feature type="transmembrane region" description="Helical" evidence="1">
    <location>
        <begin position="101"/>
        <end position="122"/>
    </location>
</feature>
<dbReference type="AlphaFoldDB" id="A0A939J6M5"/>
<gene>
    <name evidence="2" type="ORF">JF539_23985</name>
</gene>
<comment type="caution">
    <text evidence="2">The sequence shown here is derived from an EMBL/GenBank/DDBJ whole genome shotgun (WGS) entry which is preliminary data.</text>
</comment>
<feature type="transmembrane region" description="Helical" evidence="1">
    <location>
        <begin position="128"/>
        <end position="154"/>
    </location>
</feature>
<feature type="transmembrane region" description="Helical" evidence="1">
    <location>
        <begin position="175"/>
        <end position="197"/>
    </location>
</feature>
<protein>
    <submittedName>
        <fullName evidence="2">Uncharacterized protein</fullName>
    </submittedName>
</protein>
<evidence type="ECO:0000313" key="3">
    <source>
        <dbReference type="Proteomes" id="UP000664096"/>
    </source>
</evidence>
<sequence length="253" mass="27439">MLKRLLSESVSLVFGNLEVVFKTCGSWIVLQFVLMTSARLVVGSAGQQADPSVQAVFFSLAIMVFTLVSSASISVAWHRFGLLGDKPGLIHLKFSRIELSFVLKMLLLGLFVLGLWLVVLLVHNLILVPAFTIVFGLLLLFFAIPAFFRLSLILPATAVERPIGLGEAYSVSAGLGWYMFFASVILALPFALANLGIQYLLQAASGSIPLLFIQIKILILNVLLQIIVTVLGISVLTGGYRIAMERKTNGTGN</sequence>
<feature type="transmembrane region" description="Helical" evidence="1">
    <location>
        <begin position="55"/>
        <end position="80"/>
    </location>
</feature>
<name>A0A939J6M5_9HYPH</name>
<keyword evidence="1" id="KW-1133">Transmembrane helix</keyword>
<feature type="transmembrane region" description="Helical" evidence="1">
    <location>
        <begin position="12"/>
        <end position="35"/>
    </location>
</feature>
<organism evidence="2 3">
    <name type="scientific">Roseibium aggregatum</name>
    <dbReference type="NCBI Taxonomy" id="187304"/>
    <lineage>
        <taxon>Bacteria</taxon>
        <taxon>Pseudomonadati</taxon>
        <taxon>Pseudomonadota</taxon>
        <taxon>Alphaproteobacteria</taxon>
        <taxon>Hyphomicrobiales</taxon>
        <taxon>Stappiaceae</taxon>
        <taxon>Roseibium</taxon>
    </lineage>
</organism>
<accession>A0A939J6M5</accession>
<evidence type="ECO:0000313" key="2">
    <source>
        <dbReference type="EMBL" id="MBN9673440.1"/>
    </source>
</evidence>
<proteinExistence type="predicted"/>
<dbReference type="RefSeq" id="WP_207143260.1">
    <property type="nucleotide sequence ID" value="NZ_JAEKJZ010000006.1"/>
</dbReference>
<keyword evidence="1" id="KW-0812">Transmembrane</keyword>
<dbReference type="Proteomes" id="UP000664096">
    <property type="component" value="Unassembled WGS sequence"/>
</dbReference>